<organism evidence="2 3">
    <name type="scientific">Hyaloscypha hepaticicola</name>
    <dbReference type="NCBI Taxonomy" id="2082293"/>
    <lineage>
        <taxon>Eukaryota</taxon>
        <taxon>Fungi</taxon>
        <taxon>Dikarya</taxon>
        <taxon>Ascomycota</taxon>
        <taxon>Pezizomycotina</taxon>
        <taxon>Leotiomycetes</taxon>
        <taxon>Helotiales</taxon>
        <taxon>Hyaloscyphaceae</taxon>
        <taxon>Hyaloscypha</taxon>
    </lineage>
</organism>
<dbReference type="Proteomes" id="UP000235672">
    <property type="component" value="Unassembled WGS sequence"/>
</dbReference>
<keyword evidence="1" id="KW-0732">Signal</keyword>
<evidence type="ECO:0000256" key="1">
    <source>
        <dbReference type="SAM" id="SignalP"/>
    </source>
</evidence>
<dbReference type="STRING" id="1745343.A0A2J6QLA7"/>
<name>A0A2J6QLA7_9HELO</name>
<keyword evidence="3" id="KW-1185">Reference proteome</keyword>
<dbReference type="AlphaFoldDB" id="A0A2J6QLA7"/>
<reference evidence="2 3" key="1">
    <citation type="submission" date="2016-05" db="EMBL/GenBank/DDBJ databases">
        <title>A degradative enzymes factory behind the ericoid mycorrhizal symbiosis.</title>
        <authorList>
            <consortium name="DOE Joint Genome Institute"/>
            <person name="Martino E."/>
            <person name="Morin E."/>
            <person name="Grelet G."/>
            <person name="Kuo A."/>
            <person name="Kohler A."/>
            <person name="Daghino S."/>
            <person name="Barry K."/>
            <person name="Choi C."/>
            <person name="Cichocki N."/>
            <person name="Clum A."/>
            <person name="Copeland A."/>
            <person name="Hainaut M."/>
            <person name="Haridas S."/>
            <person name="Labutti K."/>
            <person name="Lindquist E."/>
            <person name="Lipzen A."/>
            <person name="Khouja H.-R."/>
            <person name="Murat C."/>
            <person name="Ohm R."/>
            <person name="Olson A."/>
            <person name="Spatafora J."/>
            <person name="Veneault-Fourrey C."/>
            <person name="Henrissat B."/>
            <person name="Grigoriev I."/>
            <person name="Martin F."/>
            <person name="Perotto S."/>
        </authorList>
    </citation>
    <scope>NUCLEOTIDE SEQUENCE [LARGE SCALE GENOMIC DNA]</scope>
    <source>
        <strain evidence="2 3">UAMH 7357</strain>
    </source>
</reference>
<dbReference type="OrthoDB" id="3482317at2759"/>
<feature type="signal peptide" evidence="1">
    <location>
        <begin position="1"/>
        <end position="21"/>
    </location>
</feature>
<proteinExistence type="predicted"/>
<accession>A0A2J6QLA7</accession>
<protein>
    <submittedName>
        <fullName evidence="2">Uncharacterized protein</fullName>
    </submittedName>
</protein>
<evidence type="ECO:0000313" key="3">
    <source>
        <dbReference type="Proteomes" id="UP000235672"/>
    </source>
</evidence>
<gene>
    <name evidence="2" type="ORF">NA56DRAFT_725877</name>
</gene>
<feature type="chain" id="PRO_5014352332" evidence="1">
    <location>
        <begin position="22"/>
        <end position="301"/>
    </location>
</feature>
<evidence type="ECO:0000313" key="2">
    <source>
        <dbReference type="EMBL" id="PMD27060.1"/>
    </source>
</evidence>
<sequence length="301" mass="34923">MLYQKLTNLAVLFFQTSLVRPAVLRSDYLDTIDDDAFNNTLDGRDDTHPLNPAERGMLDNQNNAYEGIFWDTAYPGGMRQRKLRGLRMRFQEDRPFNKFFVRNSVAPIGGRWTSSKDAQNAYASIRHNMLLPSKFPLDGTGNRKRPSRIGYQCKDTEYLPAGNKGCAGTMHVFPLFRVIDKAHRWTIVFCPKFFTDLKYLSEILALQRVAETDLGSLNLVSYEQIILYEWLHNDIMGYSEHLTDLVDTIDDNGPKRKIYGMSEARDYAWKFMKGNRMTINKNVVANVEKYVWYFVDKMYGN</sequence>
<dbReference type="EMBL" id="KZ613466">
    <property type="protein sequence ID" value="PMD27060.1"/>
    <property type="molecule type" value="Genomic_DNA"/>
</dbReference>